<comment type="function">
    <text evidence="1">Required for 60S pre-ribosomal subunits export to the cytoplasm.</text>
</comment>
<protein>
    <recommendedName>
        <fullName evidence="1">Protein SDA1</fullName>
    </recommendedName>
</protein>
<dbReference type="InterPro" id="IPR012977">
    <property type="entry name" value="SDA1_N"/>
</dbReference>
<keyword evidence="1" id="KW-0539">Nucleus</keyword>
<dbReference type="EMBL" id="JACGWO010000004">
    <property type="protein sequence ID" value="KAK4429736.1"/>
    <property type="molecule type" value="Genomic_DNA"/>
</dbReference>
<feature type="compositionally biased region" description="Basic residues" evidence="2">
    <location>
        <begin position="767"/>
        <end position="807"/>
    </location>
</feature>
<dbReference type="GO" id="GO:0015031">
    <property type="term" value="P:protein transport"/>
    <property type="evidence" value="ECO:0007669"/>
    <property type="project" value="UniProtKB-KW"/>
</dbReference>
<comment type="subcellular location">
    <subcellularLocation>
        <location evidence="1">Nucleus</location>
        <location evidence="1">Nucleolus</location>
    </subcellularLocation>
</comment>
<evidence type="ECO:0000313" key="4">
    <source>
        <dbReference type="EMBL" id="KAK4429736.1"/>
    </source>
</evidence>
<dbReference type="InterPro" id="IPR016024">
    <property type="entry name" value="ARM-type_fold"/>
</dbReference>
<dbReference type="Pfam" id="PF08158">
    <property type="entry name" value="SDA1_HEAT"/>
    <property type="match status" value="1"/>
</dbReference>
<feature type="region of interest" description="Disordered" evidence="2">
    <location>
        <begin position="511"/>
        <end position="639"/>
    </location>
</feature>
<reference evidence="4" key="2">
    <citation type="journal article" date="2024" name="Plant">
        <title>Genomic evolution and insights into agronomic trait innovations of Sesamum species.</title>
        <authorList>
            <person name="Miao H."/>
            <person name="Wang L."/>
            <person name="Qu L."/>
            <person name="Liu H."/>
            <person name="Sun Y."/>
            <person name="Le M."/>
            <person name="Wang Q."/>
            <person name="Wei S."/>
            <person name="Zheng Y."/>
            <person name="Lin W."/>
            <person name="Duan Y."/>
            <person name="Cao H."/>
            <person name="Xiong S."/>
            <person name="Wang X."/>
            <person name="Wei L."/>
            <person name="Li C."/>
            <person name="Ma Q."/>
            <person name="Ju M."/>
            <person name="Zhao R."/>
            <person name="Li G."/>
            <person name="Mu C."/>
            <person name="Tian Q."/>
            <person name="Mei H."/>
            <person name="Zhang T."/>
            <person name="Gao T."/>
            <person name="Zhang H."/>
        </authorList>
    </citation>
    <scope>NUCLEOTIDE SEQUENCE</scope>
    <source>
        <strain evidence="4">3651</strain>
    </source>
</reference>
<name>A0AAE1YH10_9LAMI</name>
<feature type="compositionally biased region" description="Acidic residues" evidence="2">
    <location>
        <begin position="575"/>
        <end position="620"/>
    </location>
</feature>
<keyword evidence="1" id="KW-0813">Transport</keyword>
<proteinExistence type="inferred from homology"/>
<organism evidence="4 5">
    <name type="scientific">Sesamum alatum</name>
    <dbReference type="NCBI Taxonomy" id="300844"/>
    <lineage>
        <taxon>Eukaryota</taxon>
        <taxon>Viridiplantae</taxon>
        <taxon>Streptophyta</taxon>
        <taxon>Embryophyta</taxon>
        <taxon>Tracheophyta</taxon>
        <taxon>Spermatophyta</taxon>
        <taxon>Magnoliopsida</taxon>
        <taxon>eudicotyledons</taxon>
        <taxon>Gunneridae</taxon>
        <taxon>Pentapetalae</taxon>
        <taxon>asterids</taxon>
        <taxon>lamiids</taxon>
        <taxon>Lamiales</taxon>
        <taxon>Pedaliaceae</taxon>
        <taxon>Sesamum</taxon>
    </lineage>
</organism>
<keyword evidence="1" id="KW-0653">Protein transport</keyword>
<feature type="domain" description="SDA1 N-terminal" evidence="3">
    <location>
        <begin position="86"/>
        <end position="460"/>
    </location>
</feature>
<evidence type="ECO:0000313" key="5">
    <source>
        <dbReference type="Proteomes" id="UP001293254"/>
    </source>
</evidence>
<evidence type="ECO:0000256" key="2">
    <source>
        <dbReference type="SAM" id="MobiDB-lite"/>
    </source>
</evidence>
<feature type="compositionally biased region" description="Acidic residues" evidence="2">
    <location>
        <begin position="517"/>
        <end position="530"/>
    </location>
</feature>
<dbReference type="Proteomes" id="UP001293254">
    <property type="component" value="Unassembled WGS sequence"/>
</dbReference>
<dbReference type="SUPFAM" id="SSF48371">
    <property type="entry name" value="ARM repeat"/>
    <property type="match status" value="1"/>
</dbReference>
<feature type="region of interest" description="Disordered" evidence="2">
    <location>
        <begin position="745"/>
        <end position="807"/>
    </location>
</feature>
<dbReference type="GO" id="GO:0000055">
    <property type="term" value="P:ribosomal large subunit export from nucleus"/>
    <property type="evidence" value="ECO:0007669"/>
    <property type="project" value="UniProtKB-UniRule"/>
</dbReference>
<comment type="caution">
    <text evidence="4">The sequence shown here is derived from an EMBL/GenBank/DDBJ whole genome shotgun (WGS) entry which is preliminary data.</text>
</comment>
<accession>A0AAE1YH10</accession>
<feature type="region of interest" description="Disordered" evidence="2">
    <location>
        <begin position="1"/>
        <end position="35"/>
    </location>
</feature>
<dbReference type="InterPro" id="IPR027312">
    <property type="entry name" value="Sda1"/>
</dbReference>
<keyword evidence="1" id="KW-0690">Ribosome biogenesis</keyword>
<dbReference type="AlphaFoldDB" id="A0AAE1YH10"/>
<reference evidence="4" key="1">
    <citation type="submission" date="2020-06" db="EMBL/GenBank/DDBJ databases">
        <authorList>
            <person name="Li T."/>
            <person name="Hu X."/>
            <person name="Zhang T."/>
            <person name="Song X."/>
            <person name="Zhang H."/>
            <person name="Dai N."/>
            <person name="Sheng W."/>
            <person name="Hou X."/>
            <person name="Wei L."/>
        </authorList>
    </citation>
    <scope>NUCLEOTIDE SEQUENCE</scope>
    <source>
        <strain evidence="4">3651</strain>
        <tissue evidence="4">Leaf</tissue>
    </source>
</reference>
<comment type="similarity">
    <text evidence="1">Belongs to the SDA1 family.</text>
</comment>
<dbReference type="GO" id="GO:0042273">
    <property type="term" value="P:ribosomal large subunit biogenesis"/>
    <property type="evidence" value="ECO:0007669"/>
    <property type="project" value="UniProtKB-UniRule"/>
</dbReference>
<keyword evidence="5" id="KW-1185">Reference proteome</keyword>
<dbReference type="GO" id="GO:0005730">
    <property type="term" value="C:nucleolus"/>
    <property type="evidence" value="ECO:0007669"/>
    <property type="project" value="UniProtKB-SubCell"/>
</dbReference>
<evidence type="ECO:0000256" key="1">
    <source>
        <dbReference type="RuleBase" id="RU365057"/>
    </source>
</evidence>
<dbReference type="PANTHER" id="PTHR12730">
    <property type="entry name" value="HSDA/SDA1-RELATED"/>
    <property type="match status" value="1"/>
</dbReference>
<evidence type="ECO:0000259" key="3">
    <source>
        <dbReference type="Pfam" id="PF08158"/>
    </source>
</evidence>
<dbReference type="PANTHER" id="PTHR12730:SF0">
    <property type="entry name" value="PROTEIN SDA1 HOMOLOG"/>
    <property type="match status" value="1"/>
</dbReference>
<gene>
    <name evidence="4" type="ORF">Salat_1274200</name>
</gene>
<sequence>MASLPDLAADSISASGRDSEKLNLPSLQSKMKSDPEGYSSELSLIYKQFKSSLELFQQQVALNFTSLSGIAADSTVAKDLGDRAMFLAHVTPFYPKELAQYPNELVKFLESSARSLPSGLRVHVAQALILLINRKIIDIRETLVVFMELQTLGDRALKTLAFSHVIHSIRRMNQKHKNDPMNKTLQNILFGMLQQEEEAKAKRALITLCDLHRRKVWFDDRTANAICMACFHLSSRIMIAALSFLLDFEKIEDDDDSDDSGSEDEPATEPQIVLNKEAIYKANHKGTTSSKKKKKAKLQRAIRSMKKQQRLSSEKTNSNYYSPLNHLKDAQGFAEKLFSRLQASNDRFEIKMMMLKVIARTVGLHHLILLNFYPYLQKYVQPHQRDVTNLLAAAVQACHDMVPPDAVEPLFKQVVNQFVHDRSRPEAISVGLNVVREICLRMPLLMTEDLLQDLVLYRKSHEKAVSSAARSLLILFREVCPSLLIKKDRGRPADPKARPKAFGEVHVASNIPGVELLEQDDHDSDEDLDGEQYGVSTDDDSQEDGGIGLTEEDGHGSDDGSECESGDSSDSAHEMDDDNVGSAEDDEVSDKDDNNYSDDASDVSDEEKSEEDADDYDESSLLETDAVGATDPKSKATKRKFADFEGQLDAASKSLRALKKLAGASGDASSNTNDGILSNEDFQRIKELKAKKEARTALTQHGFKVPSSDQLSTKRVDAATLEANIKKKLTKEERLELIRAGREERGKYQARTAMKQKKTGGLSNRQKEHKKAMPLAAKRAKIAKTRQEKKKLRQRSSKQFRGRKAWK</sequence>